<feature type="compositionally biased region" description="Basic and acidic residues" evidence="1">
    <location>
        <begin position="650"/>
        <end position="667"/>
    </location>
</feature>
<dbReference type="HOGENOM" id="CLU_014247_0_0_1"/>
<feature type="transmembrane region" description="Helical" evidence="2">
    <location>
        <begin position="542"/>
        <end position="564"/>
    </location>
</feature>
<evidence type="ECO:0000256" key="1">
    <source>
        <dbReference type="SAM" id="MobiDB-lite"/>
    </source>
</evidence>
<organism evidence="3 4">
    <name type="scientific">Phialophora macrospora</name>
    <dbReference type="NCBI Taxonomy" id="1851006"/>
    <lineage>
        <taxon>Eukaryota</taxon>
        <taxon>Fungi</taxon>
        <taxon>Dikarya</taxon>
        <taxon>Ascomycota</taxon>
        <taxon>Pezizomycotina</taxon>
        <taxon>Eurotiomycetes</taxon>
        <taxon>Chaetothyriomycetidae</taxon>
        <taxon>Chaetothyriales</taxon>
        <taxon>Herpotrichiellaceae</taxon>
        <taxon>Phialophora</taxon>
    </lineage>
</organism>
<accession>A0A0D2E8C4</accession>
<evidence type="ECO:0000313" key="3">
    <source>
        <dbReference type="EMBL" id="KIW70527.1"/>
    </source>
</evidence>
<feature type="transmembrane region" description="Helical" evidence="2">
    <location>
        <begin position="76"/>
        <end position="98"/>
    </location>
</feature>
<evidence type="ECO:0000313" key="4">
    <source>
        <dbReference type="Proteomes" id="UP000054266"/>
    </source>
</evidence>
<feature type="transmembrane region" description="Helical" evidence="2">
    <location>
        <begin position="32"/>
        <end position="55"/>
    </location>
</feature>
<feature type="compositionally biased region" description="Polar residues" evidence="1">
    <location>
        <begin position="670"/>
        <end position="711"/>
    </location>
</feature>
<dbReference type="EMBL" id="KN846957">
    <property type="protein sequence ID" value="KIW70527.1"/>
    <property type="molecule type" value="Genomic_DNA"/>
</dbReference>
<proteinExistence type="predicted"/>
<gene>
    <name evidence="3" type="ORF">PV04_02789</name>
</gene>
<sequence length="726" mass="79816">MAYQIYTGVWTDWDRGKILGATLTLSSRDGNLLLAAIALIVTLTSGRLWRILCFAAHQIRSKQRPADGLHYQRQNILRNVSSPGDAVWMFFLQCWYWRASSGKPILRSSLWAAFALLYLAAWAILALFSSRVSSEASSYRLISGDTCGVWTPSTTATSDISSTLESRQKAAADLSNAASYARTCYIDNATSPECGRLPTTSLPWQEDVYAACPFRDPDICVEGLAFKVTTGAIDSHTHLGINAPPDQRIRYERNTVCAPIPTYGYAAIANTTNPNATEIIYNEENLVQYYYGPIQGFWDYTFNYQALLSKSDVGYTITSQEAWPNRAQHGIWKPIDSLQRQDADVSIHFIASNSVRFLQSCDDPVFSAHYPMQTTNASMPTGYEADKVVSVLACTEQHQICNAMTGICSPQLGKYQLFDALVAGTLDQVLLSTAQTTTALRIARAVAFTNIKDVVYLRQYTALRAQERLDGLMQLPLPNNQWHIEISGWVQDGLSLLQHLVQEYVTGPALTAGGQILRGNTDSSSDQCLSQRTRDTQGSQSFSILGLAVTFTIAGLIIISSFFIEALGTLVCRKGKNARYRQLAWKMDNHLQMQRFLFEHLGLGVWDKISRDQSIPRTAVDGDFVLDLEAIANADHASYGSSHAIDQESEVGKAEVKSVVEPRDVESRGGTISSTPVSGDSNGQSLPTGDHNVSGQSLPTGDHNVSGQSLPTGDHNVEPGETRDQK</sequence>
<keyword evidence="2" id="KW-1133">Transmembrane helix</keyword>
<dbReference type="AlphaFoldDB" id="A0A0D2E8C4"/>
<feature type="transmembrane region" description="Helical" evidence="2">
    <location>
        <begin position="110"/>
        <end position="128"/>
    </location>
</feature>
<reference evidence="3 4" key="1">
    <citation type="submission" date="2015-01" db="EMBL/GenBank/DDBJ databases">
        <title>The Genome Sequence of Capronia semiimmersa CBS27337.</title>
        <authorList>
            <consortium name="The Broad Institute Genomics Platform"/>
            <person name="Cuomo C."/>
            <person name="de Hoog S."/>
            <person name="Gorbushina A."/>
            <person name="Stielow B."/>
            <person name="Teixiera M."/>
            <person name="Abouelleil A."/>
            <person name="Chapman S.B."/>
            <person name="Priest M."/>
            <person name="Young S.K."/>
            <person name="Wortman J."/>
            <person name="Nusbaum C."/>
            <person name="Birren B."/>
        </authorList>
    </citation>
    <scope>NUCLEOTIDE SEQUENCE [LARGE SCALE GENOMIC DNA]</scope>
    <source>
        <strain evidence="3 4">CBS 27337</strain>
    </source>
</reference>
<feature type="region of interest" description="Disordered" evidence="1">
    <location>
        <begin position="641"/>
        <end position="726"/>
    </location>
</feature>
<keyword evidence="4" id="KW-1185">Reference proteome</keyword>
<keyword evidence="2" id="KW-0472">Membrane</keyword>
<protein>
    <submittedName>
        <fullName evidence="3">Uncharacterized protein</fullName>
    </submittedName>
</protein>
<feature type="compositionally biased region" description="Basic and acidic residues" evidence="1">
    <location>
        <begin position="715"/>
        <end position="726"/>
    </location>
</feature>
<name>A0A0D2E8C4_9EURO</name>
<keyword evidence="2" id="KW-0812">Transmembrane</keyword>
<evidence type="ECO:0000256" key="2">
    <source>
        <dbReference type="SAM" id="Phobius"/>
    </source>
</evidence>
<dbReference type="Proteomes" id="UP000054266">
    <property type="component" value="Unassembled WGS sequence"/>
</dbReference>